<accession>A0A6J5NXT0</accession>
<sequence length="87" mass="10565">MGKFKMVREKRGKYEKGDKEGNKLVKKARESDVRREKLGEKGEKLIKAKYEYTKKDTRKIKMAHKKINEDEKREFRRDDRYLSKKAK</sequence>
<dbReference type="EMBL" id="LR796759">
    <property type="protein sequence ID" value="CAB4164440.1"/>
    <property type="molecule type" value="Genomic_DNA"/>
</dbReference>
<protein>
    <submittedName>
        <fullName evidence="2">Uncharacterized protein</fullName>
    </submittedName>
</protein>
<reference evidence="2" key="1">
    <citation type="submission" date="2020-04" db="EMBL/GenBank/DDBJ databases">
        <authorList>
            <person name="Chiriac C."/>
            <person name="Salcher M."/>
            <person name="Ghai R."/>
            <person name="Kavagutti S V."/>
        </authorList>
    </citation>
    <scope>NUCLEOTIDE SEQUENCE</scope>
</reference>
<evidence type="ECO:0000256" key="1">
    <source>
        <dbReference type="SAM" id="MobiDB-lite"/>
    </source>
</evidence>
<evidence type="ECO:0000313" key="2">
    <source>
        <dbReference type="EMBL" id="CAB4164440.1"/>
    </source>
</evidence>
<name>A0A6J5NXT0_9CAUD</name>
<proteinExistence type="predicted"/>
<gene>
    <name evidence="2" type="ORF">UFOVP816_33</name>
</gene>
<feature type="region of interest" description="Disordered" evidence="1">
    <location>
        <begin position="1"/>
        <end position="28"/>
    </location>
</feature>
<organism evidence="2">
    <name type="scientific">uncultured Caudovirales phage</name>
    <dbReference type="NCBI Taxonomy" id="2100421"/>
    <lineage>
        <taxon>Viruses</taxon>
        <taxon>Duplodnaviria</taxon>
        <taxon>Heunggongvirae</taxon>
        <taxon>Uroviricota</taxon>
        <taxon>Caudoviricetes</taxon>
        <taxon>Peduoviridae</taxon>
        <taxon>Maltschvirus</taxon>
        <taxon>Maltschvirus maltsch</taxon>
    </lineage>
</organism>